<keyword evidence="4" id="KW-1185">Reference proteome</keyword>
<feature type="domain" description="AB hydrolase-1" evidence="2">
    <location>
        <begin position="39"/>
        <end position="280"/>
    </location>
</feature>
<dbReference type="EMBL" id="JABEMB010000003">
    <property type="protein sequence ID" value="NNH03017.1"/>
    <property type="molecule type" value="Genomic_DNA"/>
</dbReference>
<keyword evidence="1 3" id="KW-0378">Hydrolase</keyword>
<dbReference type="PRINTS" id="PR00111">
    <property type="entry name" value="ABHYDROLASE"/>
</dbReference>
<dbReference type="RefSeq" id="WP_167034834.1">
    <property type="nucleotide sequence ID" value="NZ_BAAANA010000002.1"/>
</dbReference>
<comment type="caution">
    <text evidence="3">The sequence shown here is derived from an EMBL/GenBank/DDBJ whole genome shotgun (WGS) entry which is preliminary data.</text>
</comment>
<protein>
    <submittedName>
        <fullName evidence="3">Alpha/beta hydrolase</fullName>
    </submittedName>
</protein>
<evidence type="ECO:0000256" key="1">
    <source>
        <dbReference type="ARBA" id="ARBA00022801"/>
    </source>
</evidence>
<dbReference type="AlphaFoldDB" id="A0A7Y2LYP9"/>
<organism evidence="3 4">
    <name type="scientific">Microbacterium ulmi</name>
    <dbReference type="NCBI Taxonomy" id="179095"/>
    <lineage>
        <taxon>Bacteria</taxon>
        <taxon>Bacillati</taxon>
        <taxon>Actinomycetota</taxon>
        <taxon>Actinomycetes</taxon>
        <taxon>Micrococcales</taxon>
        <taxon>Microbacteriaceae</taxon>
        <taxon>Microbacterium</taxon>
    </lineage>
</organism>
<dbReference type="Proteomes" id="UP000543598">
    <property type="component" value="Unassembled WGS sequence"/>
</dbReference>
<dbReference type="PANTHER" id="PTHR43329">
    <property type="entry name" value="EPOXIDE HYDROLASE"/>
    <property type="match status" value="1"/>
</dbReference>
<dbReference type="Pfam" id="PF00561">
    <property type="entry name" value="Abhydrolase_1"/>
    <property type="match status" value="1"/>
</dbReference>
<dbReference type="InterPro" id="IPR000073">
    <property type="entry name" value="AB_hydrolase_1"/>
</dbReference>
<dbReference type="InterPro" id="IPR029058">
    <property type="entry name" value="AB_hydrolase_fold"/>
</dbReference>
<proteinExistence type="predicted"/>
<evidence type="ECO:0000313" key="4">
    <source>
        <dbReference type="Proteomes" id="UP000543598"/>
    </source>
</evidence>
<sequence length="305" mass="33395">METQLSAPPAMPTVEGVEHRWIALSDGRMHVALAGAGDPVLLLSGFGQTWWEWRDIIPALAPRYRLIAPDLRGEGWSELPVDAISRTRRCADVLELLSALELDRVRIVSHDMGAITAMQLALQHPDRVVAQVMLGVPPVQMRFSPALLPGMRHLWFEEALAIPGLGARLLRGGRLPRWLYSHFSARPLADDVVDRYVSLLRDPGLARAGSMLNRRMVLPELGRIVRGTYRGTRYAMPSLFAFGAEDVAFPPAVARAVLADTAEFGDDVELAFVEGAAHFVADEAPAATARLVAEFFEAHPGRASA</sequence>
<name>A0A7Y2LYP9_9MICO</name>
<reference evidence="3 4" key="1">
    <citation type="submission" date="2020-05" db="EMBL/GenBank/DDBJ databases">
        <title>MicrobeNet Type strains.</title>
        <authorList>
            <person name="Nicholson A.C."/>
        </authorList>
    </citation>
    <scope>NUCLEOTIDE SEQUENCE [LARGE SCALE GENOMIC DNA]</scope>
    <source>
        <strain evidence="3 4">JCM 14282</strain>
    </source>
</reference>
<evidence type="ECO:0000259" key="2">
    <source>
        <dbReference type="Pfam" id="PF00561"/>
    </source>
</evidence>
<dbReference type="GO" id="GO:0016787">
    <property type="term" value="F:hydrolase activity"/>
    <property type="evidence" value="ECO:0007669"/>
    <property type="project" value="UniProtKB-KW"/>
</dbReference>
<dbReference type="PRINTS" id="PR00412">
    <property type="entry name" value="EPOXHYDRLASE"/>
</dbReference>
<dbReference type="InterPro" id="IPR000639">
    <property type="entry name" value="Epox_hydrolase-like"/>
</dbReference>
<evidence type="ECO:0000313" key="3">
    <source>
        <dbReference type="EMBL" id="NNH03017.1"/>
    </source>
</evidence>
<gene>
    <name evidence="3" type="ORF">HLA99_03980</name>
</gene>
<dbReference type="SUPFAM" id="SSF53474">
    <property type="entry name" value="alpha/beta-Hydrolases"/>
    <property type="match status" value="1"/>
</dbReference>
<dbReference type="Gene3D" id="3.40.50.1820">
    <property type="entry name" value="alpha/beta hydrolase"/>
    <property type="match status" value="1"/>
</dbReference>
<accession>A0A7Y2LYP9</accession>